<dbReference type="SMART" id="SM00387">
    <property type="entry name" value="HATPase_c"/>
    <property type="match status" value="1"/>
</dbReference>
<feature type="region of interest" description="Disordered" evidence="5">
    <location>
        <begin position="423"/>
        <end position="454"/>
    </location>
</feature>
<dbReference type="InterPro" id="IPR003018">
    <property type="entry name" value="GAF"/>
</dbReference>
<feature type="region of interest" description="Disordered" evidence="5">
    <location>
        <begin position="928"/>
        <end position="958"/>
    </location>
</feature>
<dbReference type="Gene3D" id="1.10.287.130">
    <property type="match status" value="1"/>
</dbReference>
<evidence type="ECO:0000256" key="2">
    <source>
        <dbReference type="ARBA" id="ARBA00022679"/>
    </source>
</evidence>
<dbReference type="SUPFAM" id="SSF47384">
    <property type="entry name" value="Homodimeric domain of signal transducing histidine kinase"/>
    <property type="match status" value="1"/>
</dbReference>
<dbReference type="Pfam" id="PF00072">
    <property type="entry name" value="Response_reg"/>
    <property type="match status" value="1"/>
</dbReference>
<sequence>MVGPARSGGVAEALRLRSVHQYAFARDGGNGSPPPTISANKTTSSDTALTAFCQLITWRLNAQRAMVSLVDRDNQYFLAESTSTLNLADTSVADENGVSLWMGCTGSTSREHALCANTIKASQAAGTPYALFWVPDLSKDAAYCRLPYVEGPPHFKFYAGTPLITKDGVPIGSLFAIDERPREEGLSGAEQEFLGVMAQNVMNHLNMQREMEQQKRNTIMSKGLAAFIEGDERIPPSWLSVNDTGVNEVSGSSRRDRSQSVSNGDSPMNDSGHFTNDSTAPACRADMHSDTHAKVLSRASNLLRESLDVDYAVFLDASLTMAADLAFNDNVAPQHDPNASKLSLDDEDPNMEPDSSRRERKEEYHLAAMLSFSTKDIPNSHSHSGDSPIPFKSLEQRLVQNLIRKYPNGVLWTFDEDGDLIQSDGAPLDLGSEGVSDDQPHGFQPDLEDKTQPTESTSLLKSFPGARQILFAPVFDSAASEYICACFAVSLLEVPVFSTEIEVSFVRGFLNSVAAEYDRVSAKLADRQKGDFISSVSHEFRTPLHGILASTSLLLDSKLDKSQKNLCETIDSCGRTLFNTVSHVLDYAKLNSFNRQLNNPSKDVTENGNVSTLHIYSVVDVAKMWEDALRVVYEGYMHDQKVSGVQHTVIDNVSLEIEPGDWDFHCTPGAVQRIIMNVFGNSLKYTKSGAIRCRIERYRRGAAADMAIVRIIVTDTGIGISDDFLRYKLYKPFNQESSLSQGTGLGLSIVEKIVRSLDGSINIKSRLEQGTQVTVELPLLTSQISGKPSSISLLKSKLNGETIALYGFDTKNKRTLKRSLQDHITKWFSMEIVDDLSDAYFIMFDENIPTDTLETIAARPVAPRILLATCDATTATGIGEYTALPIHQVAKPIGPNTLCRALLAILDPFAEPGTQESSVVARQNNLEENAPDSPLKDPAPVQESEVQDNQSPSESLHPTVDRFDLSVKDMQSVLLPTTSSATTEVNSNNNPDSPKIPKILCVDDNGINLKLLRAYLKQLKYTEVQFAVDGLEAYTAVSEATEPFDIIFMDLSMPVCDGFESSRKIRAFETQQPSDQPRANIVAVTGLAADRDQNKAYACGMDYYVTKPLALPHLNELMEQWRQFGRIERQLKT</sequence>
<dbReference type="PANTHER" id="PTHR43719">
    <property type="entry name" value="TWO-COMPONENT HISTIDINE KINASE"/>
    <property type="match status" value="1"/>
</dbReference>
<dbReference type="Gene3D" id="3.40.50.2300">
    <property type="match status" value="1"/>
</dbReference>
<protein>
    <submittedName>
        <fullName evidence="8">Sensor histidine kinase response regulator (Hsp90-like protein)</fullName>
    </submittedName>
</protein>
<feature type="compositionally biased region" description="Polar residues" evidence="5">
    <location>
        <begin position="259"/>
        <end position="279"/>
    </location>
</feature>
<feature type="compositionally biased region" description="Polar residues" evidence="5">
    <location>
        <begin position="947"/>
        <end position="956"/>
    </location>
</feature>
<dbReference type="InterPro" id="IPR050956">
    <property type="entry name" value="2C_system_His_kinase"/>
</dbReference>
<feature type="region of interest" description="Disordered" evidence="5">
    <location>
        <begin position="332"/>
        <end position="361"/>
    </location>
</feature>
<dbReference type="Pfam" id="PF01590">
    <property type="entry name" value="GAF"/>
    <property type="match status" value="1"/>
</dbReference>
<feature type="modified residue" description="4-aspartylphosphate" evidence="4">
    <location>
        <position position="1050"/>
    </location>
</feature>
<dbReference type="EMBL" id="JBFCZG010000008">
    <property type="protein sequence ID" value="KAL3419334.1"/>
    <property type="molecule type" value="Genomic_DNA"/>
</dbReference>
<dbReference type="InterPro" id="IPR001789">
    <property type="entry name" value="Sig_transdc_resp-reg_receiver"/>
</dbReference>
<dbReference type="InterPro" id="IPR003661">
    <property type="entry name" value="HisK_dim/P_dom"/>
</dbReference>
<gene>
    <name evidence="8" type="ORF">PVAG01_09556</name>
</gene>
<feature type="region of interest" description="Disordered" evidence="5">
    <location>
        <begin position="238"/>
        <end position="283"/>
    </location>
</feature>
<dbReference type="PANTHER" id="PTHR43719:SF72">
    <property type="entry name" value="HISTIDINE KINASE_RESPONSE REGULATOR, PUTATIVE (AFU_ORTHOLOGUE AFUA_8G06140)-RELATED"/>
    <property type="match status" value="1"/>
</dbReference>
<dbReference type="SUPFAM" id="SSF55874">
    <property type="entry name" value="ATPase domain of HSP90 chaperone/DNA topoisomerase II/histidine kinase"/>
    <property type="match status" value="1"/>
</dbReference>
<organism evidence="8 9">
    <name type="scientific">Phlyctema vagabunda</name>
    <dbReference type="NCBI Taxonomy" id="108571"/>
    <lineage>
        <taxon>Eukaryota</taxon>
        <taxon>Fungi</taxon>
        <taxon>Dikarya</taxon>
        <taxon>Ascomycota</taxon>
        <taxon>Pezizomycotina</taxon>
        <taxon>Leotiomycetes</taxon>
        <taxon>Helotiales</taxon>
        <taxon>Dermateaceae</taxon>
        <taxon>Phlyctema</taxon>
    </lineage>
</organism>
<dbReference type="PROSITE" id="PS50109">
    <property type="entry name" value="HIS_KIN"/>
    <property type="match status" value="1"/>
</dbReference>
<dbReference type="CDD" id="cd00082">
    <property type="entry name" value="HisKA"/>
    <property type="match status" value="1"/>
</dbReference>
<dbReference type="InterPro" id="IPR003594">
    <property type="entry name" value="HATPase_dom"/>
</dbReference>
<evidence type="ECO:0000259" key="7">
    <source>
        <dbReference type="PROSITE" id="PS50110"/>
    </source>
</evidence>
<dbReference type="InterPro" id="IPR011006">
    <property type="entry name" value="CheY-like_superfamily"/>
</dbReference>
<dbReference type="SUPFAM" id="SSF52172">
    <property type="entry name" value="CheY-like"/>
    <property type="match status" value="1"/>
</dbReference>
<dbReference type="InterPro" id="IPR005467">
    <property type="entry name" value="His_kinase_dom"/>
</dbReference>
<dbReference type="Gene3D" id="3.30.450.40">
    <property type="match status" value="1"/>
</dbReference>
<evidence type="ECO:0000256" key="5">
    <source>
        <dbReference type="SAM" id="MobiDB-lite"/>
    </source>
</evidence>
<keyword evidence="2" id="KW-0808">Transferase</keyword>
<evidence type="ECO:0000259" key="6">
    <source>
        <dbReference type="PROSITE" id="PS50109"/>
    </source>
</evidence>
<keyword evidence="1 4" id="KW-0597">Phosphoprotein</keyword>
<dbReference type="Pfam" id="PF00512">
    <property type="entry name" value="HisKA"/>
    <property type="match status" value="1"/>
</dbReference>
<evidence type="ECO:0000256" key="3">
    <source>
        <dbReference type="ARBA" id="ARBA00022777"/>
    </source>
</evidence>
<dbReference type="PRINTS" id="PR00344">
    <property type="entry name" value="BCTRLSENSOR"/>
</dbReference>
<name>A0ABR4P7P1_9HELO</name>
<feature type="domain" description="Response regulatory" evidence="7">
    <location>
        <begin position="998"/>
        <end position="1122"/>
    </location>
</feature>
<dbReference type="CDD" id="cd17546">
    <property type="entry name" value="REC_hyHK_CKI1_RcsC-like"/>
    <property type="match status" value="1"/>
</dbReference>
<dbReference type="SUPFAM" id="SSF55781">
    <property type="entry name" value="GAF domain-like"/>
    <property type="match status" value="1"/>
</dbReference>
<reference evidence="8 9" key="1">
    <citation type="submission" date="2024-06" db="EMBL/GenBank/DDBJ databases">
        <title>Complete genome of Phlyctema vagabunda strain 19-DSS-EL-015.</title>
        <authorList>
            <person name="Fiorenzani C."/>
        </authorList>
    </citation>
    <scope>NUCLEOTIDE SEQUENCE [LARGE SCALE GENOMIC DNA]</scope>
    <source>
        <strain evidence="8 9">19-DSS-EL-015</strain>
    </source>
</reference>
<evidence type="ECO:0000256" key="1">
    <source>
        <dbReference type="ARBA" id="ARBA00022553"/>
    </source>
</evidence>
<keyword evidence="9" id="KW-1185">Reference proteome</keyword>
<evidence type="ECO:0000313" key="8">
    <source>
        <dbReference type="EMBL" id="KAL3419334.1"/>
    </source>
</evidence>
<dbReference type="SMART" id="SM00448">
    <property type="entry name" value="REC"/>
    <property type="match status" value="1"/>
</dbReference>
<proteinExistence type="predicted"/>
<dbReference type="InterPro" id="IPR036890">
    <property type="entry name" value="HATPase_C_sf"/>
</dbReference>
<evidence type="ECO:0000256" key="4">
    <source>
        <dbReference type="PROSITE-ProRule" id="PRU00169"/>
    </source>
</evidence>
<accession>A0ABR4P7P1</accession>
<dbReference type="Pfam" id="PF02518">
    <property type="entry name" value="HATPase_c"/>
    <property type="match status" value="1"/>
</dbReference>
<keyword evidence="3" id="KW-0418">Kinase</keyword>
<feature type="compositionally biased region" description="Polar residues" evidence="5">
    <location>
        <begin position="239"/>
        <end position="252"/>
    </location>
</feature>
<dbReference type="InterPro" id="IPR029016">
    <property type="entry name" value="GAF-like_dom_sf"/>
</dbReference>
<dbReference type="InterPro" id="IPR036097">
    <property type="entry name" value="HisK_dim/P_sf"/>
</dbReference>
<comment type="caution">
    <text evidence="8">The sequence shown here is derived from an EMBL/GenBank/DDBJ whole genome shotgun (WGS) entry which is preliminary data.</text>
</comment>
<dbReference type="SMART" id="SM00388">
    <property type="entry name" value="HisKA"/>
    <property type="match status" value="1"/>
</dbReference>
<evidence type="ECO:0000313" key="9">
    <source>
        <dbReference type="Proteomes" id="UP001629113"/>
    </source>
</evidence>
<dbReference type="Proteomes" id="UP001629113">
    <property type="component" value="Unassembled WGS sequence"/>
</dbReference>
<dbReference type="PROSITE" id="PS50110">
    <property type="entry name" value="RESPONSE_REGULATORY"/>
    <property type="match status" value="1"/>
</dbReference>
<dbReference type="InterPro" id="IPR004358">
    <property type="entry name" value="Sig_transdc_His_kin-like_C"/>
</dbReference>
<dbReference type="Gene3D" id="3.30.565.10">
    <property type="entry name" value="Histidine kinase-like ATPase, C-terminal domain"/>
    <property type="match status" value="1"/>
</dbReference>
<feature type="domain" description="Histidine kinase" evidence="6">
    <location>
        <begin position="535"/>
        <end position="781"/>
    </location>
</feature>